<evidence type="ECO:0000256" key="3">
    <source>
        <dbReference type="SAM" id="SignalP"/>
    </source>
</evidence>
<keyword evidence="2" id="KW-1133">Transmembrane helix</keyword>
<evidence type="ECO:0008006" key="6">
    <source>
        <dbReference type="Google" id="ProtNLM"/>
    </source>
</evidence>
<feature type="chain" id="PRO_5012408005" description="Extracellular membrane protein CFEM domain-containing protein" evidence="3">
    <location>
        <begin position="26"/>
        <end position="371"/>
    </location>
</feature>
<dbReference type="InParanoid" id="A0A1J7JEC4"/>
<sequence>MISFMTKPTASSLIALLALTSGILARTLDPRLQCLRADVHQIIEQTACGDKGSIAYCLGNLQPTAWDALVNQVETCYLNAGCNEAESAAETLWTLSQCDPAKDRGAAENDLRKRQAAKDTETETAAKTTAKAGPKTTLVAATTEPEPTTTTEKAAATTSTEQPTTTTQSTTSTPSTSSASSSTTSSPSTTTAAPGVGLAHTGRPLQCFTTSLAAITSCPIQSTGSLSGHAMSCFPTTTPTSVCAAGLICNLDGNGNPSCMYAYNKFDTAGVIIAIFFAVAVTGAVALVATLCCREKRASKRAEAAAVVREAQLLSAKGRMGGGVAVAEVREPGEDRRPLMHEDMGYGGAYGGHAGGMQDAAGPFGDQHRVR</sequence>
<reference evidence="4 5" key="1">
    <citation type="submission" date="2016-10" db="EMBL/GenBank/DDBJ databases">
        <title>Draft genome sequence of Coniochaeta ligniaria NRRL30616, a lignocellulolytic fungus for bioabatement of inhibitors in plant biomass hydrolysates.</title>
        <authorList>
            <consortium name="DOE Joint Genome Institute"/>
            <person name="Jimenez D.J."/>
            <person name="Hector R.E."/>
            <person name="Riley R."/>
            <person name="Sun H."/>
            <person name="Grigoriev I.V."/>
            <person name="Van Elsas J.D."/>
            <person name="Nichols N.N."/>
        </authorList>
    </citation>
    <scope>NUCLEOTIDE SEQUENCE [LARGE SCALE GENOMIC DNA]</scope>
    <source>
        <strain evidence="4 5">NRRL 30616</strain>
    </source>
</reference>
<gene>
    <name evidence="4" type="ORF">CONLIGDRAFT_234996</name>
</gene>
<dbReference type="OrthoDB" id="3630276at2759"/>
<keyword evidence="5" id="KW-1185">Reference proteome</keyword>
<organism evidence="4 5">
    <name type="scientific">Coniochaeta ligniaria NRRL 30616</name>
    <dbReference type="NCBI Taxonomy" id="1408157"/>
    <lineage>
        <taxon>Eukaryota</taxon>
        <taxon>Fungi</taxon>
        <taxon>Dikarya</taxon>
        <taxon>Ascomycota</taxon>
        <taxon>Pezizomycotina</taxon>
        <taxon>Sordariomycetes</taxon>
        <taxon>Sordariomycetidae</taxon>
        <taxon>Coniochaetales</taxon>
        <taxon>Coniochaetaceae</taxon>
        <taxon>Coniochaeta</taxon>
    </lineage>
</organism>
<evidence type="ECO:0000256" key="2">
    <source>
        <dbReference type="SAM" id="Phobius"/>
    </source>
</evidence>
<keyword evidence="2" id="KW-0812">Transmembrane</keyword>
<feature type="compositionally biased region" description="Low complexity" evidence="1">
    <location>
        <begin position="123"/>
        <end position="194"/>
    </location>
</feature>
<feature type="signal peptide" evidence="3">
    <location>
        <begin position="1"/>
        <end position="25"/>
    </location>
</feature>
<feature type="compositionally biased region" description="Basic and acidic residues" evidence="1">
    <location>
        <begin position="102"/>
        <end position="121"/>
    </location>
</feature>
<evidence type="ECO:0000313" key="5">
    <source>
        <dbReference type="Proteomes" id="UP000182658"/>
    </source>
</evidence>
<dbReference type="EMBL" id="KV875095">
    <property type="protein sequence ID" value="OIW31681.1"/>
    <property type="molecule type" value="Genomic_DNA"/>
</dbReference>
<proteinExistence type="predicted"/>
<evidence type="ECO:0000256" key="1">
    <source>
        <dbReference type="SAM" id="MobiDB-lite"/>
    </source>
</evidence>
<feature type="transmembrane region" description="Helical" evidence="2">
    <location>
        <begin position="269"/>
        <end position="292"/>
    </location>
</feature>
<keyword evidence="2" id="KW-0472">Membrane</keyword>
<dbReference type="AlphaFoldDB" id="A0A1J7JEC4"/>
<name>A0A1J7JEC4_9PEZI</name>
<accession>A0A1J7JEC4</accession>
<evidence type="ECO:0000313" key="4">
    <source>
        <dbReference type="EMBL" id="OIW31681.1"/>
    </source>
</evidence>
<feature type="region of interest" description="Disordered" evidence="1">
    <location>
        <begin position="102"/>
        <end position="196"/>
    </location>
</feature>
<dbReference type="Proteomes" id="UP000182658">
    <property type="component" value="Unassembled WGS sequence"/>
</dbReference>
<keyword evidence="3" id="KW-0732">Signal</keyword>
<protein>
    <recommendedName>
        <fullName evidence="6">Extracellular membrane protein CFEM domain-containing protein</fullName>
    </recommendedName>
</protein>